<feature type="region of interest" description="Disordered" evidence="6">
    <location>
        <begin position="1"/>
        <end position="47"/>
    </location>
</feature>
<dbReference type="SUPFAM" id="SSF103473">
    <property type="entry name" value="MFS general substrate transporter"/>
    <property type="match status" value="2"/>
</dbReference>
<feature type="compositionally biased region" description="Polar residues" evidence="6">
    <location>
        <begin position="1"/>
        <end position="20"/>
    </location>
</feature>
<comment type="similarity">
    <text evidence="2">Belongs to the major facilitator superfamily. TCR/Tet family.</text>
</comment>
<gene>
    <name evidence="9" type="ORF">HMPREF1541_03414</name>
</gene>
<dbReference type="RefSeq" id="XP_008715987.1">
    <property type="nucleotide sequence ID" value="XM_008717765.1"/>
</dbReference>
<dbReference type="OrthoDB" id="10021397at2759"/>
<evidence type="ECO:0000256" key="7">
    <source>
        <dbReference type="SAM" id="Phobius"/>
    </source>
</evidence>
<keyword evidence="5 7" id="KW-0472">Membrane</keyword>
<dbReference type="eggNOG" id="KOG0254">
    <property type="taxonomic scope" value="Eukaryota"/>
</dbReference>
<dbReference type="GO" id="GO:0022857">
    <property type="term" value="F:transmembrane transporter activity"/>
    <property type="evidence" value="ECO:0007669"/>
    <property type="project" value="InterPro"/>
</dbReference>
<dbReference type="AlphaFoldDB" id="W2S0C2"/>
<evidence type="ECO:0000256" key="4">
    <source>
        <dbReference type="ARBA" id="ARBA00022989"/>
    </source>
</evidence>
<feature type="transmembrane region" description="Helical" evidence="7">
    <location>
        <begin position="450"/>
        <end position="473"/>
    </location>
</feature>
<evidence type="ECO:0000256" key="5">
    <source>
        <dbReference type="ARBA" id="ARBA00023136"/>
    </source>
</evidence>
<name>W2S0C2_CYPE1</name>
<keyword evidence="3 7" id="KW-0812">Transmembrane</keyword>
<dbReference type="EMBL" id="KB822719">
    <property type="protein sequence ID" value="ETN41478.1"/>
    <property type="molecule type" value="Genomic_DNA"/>
</dbReference>
<feature type="transmembrane region" description="Helical" evidence="7">
    <location>
        <begin position="54"/>
        <end position="80"/>
    </location>
</feature>
<dbReference type="PANTHER" id="PTHR23501:SF193">
    <property type="entry name" value="MULTIDRUG TRANSPORTER, PUTATIVE (AFU_ORTHOLOGUE AFUA_8G00940)-RELATED"/>
    <property type="match status" value="1"/>
</dbReference>
<evidence type="ECO:0000256" key="3">
    <source>
        <dbReference type="ARBA" id="ARBA00022692"/>
    </source>
</evidence>
<feature type="transmembrane region" description="Helical" evidence="7">
    <location>
        <begin position="179"/>
        <end position="198"/>
    </location>
</feature>
<dbReference type="FunCoup" id="W2S0C2">
    <property type="interactions" value="62"/>
</dbReference>
<dbReference type="PANTHER" id="PTHR23501">
    <property type="entry name" value="MAJOR FACILITATOR SUPERFAMILY"/>
    <property type="match status" value="1"/>
</dbReference>
<evidence type="ECO:0000256" key="2">
    <source>
        <dbReference type="ARBA" id="ARBA00007520"/>
    </source>
</evidence>
<feature type="transmembrane region" description="Helical" evidence="7">
    <location>
        <begin position="318"/>
        <end position="343"/>
    </location>
</feature>
<reference evidence="9 10" key="1">
    <citation type="submission" date="2013-03" db="EMBL/GenBank/DDBJ databases">
        <title>The Genome Sequence of Phialophora europaea CBS 101466.</title>
        <authorList>
            <consortium name="The Broad Institute Genomics Platform"/>
            <person name="Cuomo C."/>
            <person name="de Hoog S."/>
            <person name="Gorbushina A."/>
            <person name="Walker B."/>
            <person name="Young S.K."/>
            <person name="Zeng Q."/>
            <person name="Gargeya S."/>
            <person name="Fitzgerald M."/>
            <person name="Haas B."/>
            <person name="Abouelleil A."/>
            <person name="Allen A.W."/>
            <person name="Alvarado L."/>
            <person name="Arachchi H.M."/>
            <person name="Berlin A.M."/>
            <person name="Chapman S.B."/>
            <person name="Gainer-Dewar J."/>
            <person name="Goldberg J."/>
            <person name="Griggs A."/>
            <person name="Gujja S."/>
            <person name="Hansen M."/>
            <person name="Howarth C."/>
            <person name="Imamovic A."/>
            <person name="Ireland A."/>
            <person name="Larimer J."/>
            <person name="McCowan C."/>
            <person name="Murphy C."/>
            <person name="Pearson M."/>
            <person name="Poon T.W."/>
            <person name="Priest M."/>
            <person name="Roberts A."/>
            <person name="Saif S."/>
            <person name="Shea T."/>
            <person name="Sisk P."/>
            <person name="Sykes S."/>
            <person name="Wortman J."/>
            <person name="Nusbaum C."/>
            <person name="Birren B."/>
        </authorList>
    </citation>
    <scope>NUCLEOTIDE SEQUENCE [LARGE SCALE GENOMIC DNA]</scope>
    <source>
        <strain evidence="9 10">CBS 101466</strain>
    </source>
</reference>
<sequence length="575" mass="61036">MAPQNDSQAGTSVRPTSDISSDMDPAPRETTVAAEPVAEKKESNSATHMSGWPLGLLLFGLFLVILIVTLDISIVAVAVPRITDEFQTIKDIGWYPAAFLITQCTLLPLAGRIYTFFPFKVCFLAFLAVFELGSLLCGVAQSSMMLIIGRAVCGIGGSGLINGALAIVGIAASPEKRPLMMGLFMAVSSCGQIVGPLIGGALTEHVSWRWCFYINLPVGGVTTIIFLFIRFPPSDKKTWTSKSLFWDLDLPGFAVFAPACVMLLLSITWGDTEYPWKSATIIGLLCGSVGMFAVFILWEIRQGEQAMIPPPIMKLRAVYSSCITACFQGGSMLILTYYLVLWFQIIKDASPAQSGVYTLPSFLGQVLFSVLTGIAMMKIRYALAPLVLGNVLTIVSYGMFSTFNPSTGSADWIGWQVMAGSGRGMALQIPLLVVQGAISKADLATGTSVIVWAQFLGGSIILTVAQSVFVSFLRAALRRYVPTLDASAAIEAGATNFIASVPPELHAAVLAAYNRAITHVFYLGVAVSGIALLTSFGIGTVTVQAGGALKAGKTDAAVAETGGKTETVKAEPEKA</sequence>
<protein>
    <recommendedName>
        <fullName evidence="8">Major facilitator superfamily (MFS) profile domain-containing protein</fullName>
    </recommendedName>
</protein>
<dbReference type="InterPro" id="IPR036259">
    <property type="entry name" value="MFS_trans_sf"/>
</dbReference>
<feature type="transmembrane region" description="Helical" evidence="7">
    <location>
        <begin position="520"/>
        <end position="543"/>
    </location>
</feature>
<dbReference type="VEuPathDB" id="FungiDB:HMPREF1541_03414"/>
<dbReference type="Proteomes" id="UP000030752">
    <property type="component" value="Unassembled WGS sequence"/>
</dbReference>
<dbReference type="PROSITE" id="PS50850">
    <property type="entry name" value="MFS"/>
    <property type="match status" value="1"/>
</dbReference>
<feature type="domain" description="Major facilitator superfamily (MFS) profile" evidence="8">
    <location>
        <begin position="57"/>
        <end position="543"/>
    </location>
</feature>
<keyword evidence="4 7" id="KW-1133">Transmembrane helix</keyword>
<feature type="transmembrane region" description="Helical" evidence="7">
    <location>
        <begin position="250"/>
        <end position="270"/>
    </location>
</feature>
<proteinExistence type="inferred from homology"/>
<keyword evidence="10" id="KW-1185">Reference proteome</keyword>
<dbReference type="InterPro" id="IPR020846">
    <property type="entry name" value="MFS_dom"/>
</dbReference>
<evidence type="ECO:0000256" key="1">
    <source>
        <dbReference type="ARBA" id="ARBA00004141"/>
    </source>
</evidence>
<evidence type="ECO:0000313" key="10">
    <source>
        <dbReference type="Proteomes" id="UP000030752"/>
    </source>
</evidence>
<feature type="transmembrane region" description="Helical" evidence="7">
    <location>
        <begin position="276"/>
        <end position="298"/>
    </location>
</feature>
<feature type="transmembrane region" description="Helical" evidence="7">
    <location>
        <begin position="355"/>
        <end position="374"/>
    </location>
</feature>
<feature type="transmembrane region" description="Helical" evidence="7">
    <location>
        <begin position="92"/>
        <end position="109"/>
    </location>
</feature>
<evidence type="ECO:0000313" key="9">
    <source>
        <dbReference type="EMBL" id="ETN41478.1"/>
    </source>
</evidence>
<dbReference type="GeneID" id="19970753"/>
<organism evidence="9 10">
    <name type="scientific">Cyphellophora europaea (strain CBS 101466)</name>
    <name type="common">Phialophora europaea</name>
    <dbReference type="NCBI Taxonomy" id="1220924"/>
    <lineage>
        <taxon>Eukaryota</taxon>
        <taxon>Fungi</taxon>
        <taxon>Dikarya</taxon>
        <taxon>Ascomycota</taxon>
        <taxon>Pezizomycotina</taxon>
        <taxon>Eurotiomycetes</taxon>
        <taxon>Chaetothyriomycetidae</taxon>
        <taxon>Chaetothyriales</taxon>
        <taxon>Cyphellophoraceae</taxon>
        <taxon>Cyphellophora</taxon>
    </lineage>
</organism>
<feature type="transmembrane region" description="Helical" evidence="7">
    <location>
        <begin position="147"/>
        <end position="172"/>
    </location>
</feature>
<dbReference type="Gene3D" id="1.20.1250.20">
    <property type="entry name" value="MFS general substrate transporter like domains"/>
    <property type="match status" value="1"/>
</dbReference>
<feature type="transmembrane region" description="Helical" evidence="7">
    <location>
        <begin position="381"/>
        <end position="400"/>
    </location>
</feature>
<dbReference type="HOGENOM" id="CLU_000960_22_1_1"/>
<dbReference type="Pfam" id="PF07690">
    <property type="entry name" value="MFS_1"/>
    <property type="match status" value="1"/>
</dbReference>
<feature type="transmembrane region" description="Helical" evidence="7">
    <location>
        <begin position="121"/>
        <end position="141"/>
    </location>
</feature>
<evidence type="ECO:0000259" key="8">
    <source>
        <dbReference type="PROSITE" id="PS50850"/>
    </source>
</evidence>
<accession>W2S0C2</accession>
<dbReference type="CDD" id="cd17502">
    <property type="entry name" value="MFS_Azr1_MDR_like"/>
    <property type="match status" value="1"/>
</dbReference>
<feature type="transmembrane region" description="Helical" evidence="7">
    <location>
        <begin position="210"/>
        <end position="229"/>
    </location>
</feature>
<dbReference type="InParanoid" id="W2S0C2"/>
<dbReference type="GO" id="GO:0005886">
    <property type="term" value="C:plasma membrane"/>
    <property type="evidence" value="ECO:0007669"/>
    <property type="project" value="TreeGrafter"/>
</dbReference>
<evidence type="ECO:0000256" key="6">
    <source>
        <dbReference type="SAM" id="MobiDB-lite"/>
    </source>
</evidence>
<comment type="subcellular location">
    <subcellularLocation>
        <location evidence="1">Membrane</location>
        <topology evidence="1">Multi-pass membrane protein</topology>
    </subcellularLocation>
</comment>
<dbReference type="InterPro" id="IPR011701">
    <property type="entry name" value="MFS"/>
</dbReference>